<dbReference type="InterPro" id="IPR003595">
    <property type="entry name" value="Tyr_Pase_cat"/>
</dbReference>
<dbReference type="PRINTS" id="PR00700">
    <property type="entry name" value="PRTYPHPHTASE"/>
</dbReference>
<dbReference type="Gene3D" id="3.90.190.10">
    <property type="entry name" value="Protein tyrosine phosphatase superfamily"/>
    <property type="match status" value="2"/>
</dbReference>
<gene>
    <name evidence="3" type="primary">PTP1</name>
    <name evidence="3" type="ORF">CR513_31803</name>
</gene>
<dbReference type="SMART" id="SM00404">
    <property type="entry name" value="PTPc_motif"/>
    <property type="match status" value="1"/>
</dbReference>
<sequence length="270" mass="30400">MAADTSSVFSPEKLNFSLDDPSPISLTCDQVKHCNEALTLLKDKFDRAPHKIADEFDLLEANRVTPTETNKRCAIALEPLNVTKNRHDDVLPLDENRIILKSTGGYVNASLISQHKVHLKRLTRISGKWLFNITALKGMKISETSPLVLSHFEVNHKDQVQDRPLSVLHIHHSKWPDHGVPDDTSPVRDIFKRLFHLQPNLGPIVVHCRQTRSLSAGIGRTGTYCTIHNTIQRILAGDMSAVNIAETVAAFRTQRLRMVQTKLCYSSVYK</sequence>
<dbReference type="InterPro" id="IPR029021">
    <property type="entry name" value="Prot-tyrosine_phosphatase-like"/>
</dbReference>
<dbReference type="Proteomes" id="UP000257109">
    <property type="component" value="Unassembled WGS sequence"/>
</dbReference>
<evidence type="ECO:0000259" key="2">
    <source>
        <dbReference type="PROSITE" id="PS50056"/>
    </source>
</evidence>
<feature type="domain" description="Tyrosine-protein phosphatase" evidence="1">
    <location>
        <begin position="52"/>
        <end position="270"/>
    </location>
</feature>
<dbReference type="STRING" id="157652.A0A371G8G5"/>
<keyword evidence="4" id="KW-1185">Reference proteome</keyword>
<feature type="domain" description="Tyrosine specific protein phosphatases" evidence="2">
    <location>
        <begin position="215"/>
        <end position="266"/>
    </location>
</feature>
<dbReference type="AlphaFoldDB" id="A0A371G8G5"/>
<evidence type="ECO:0000259" key="1">
    <source>
        <dbReference type="PROSITE" id="PS50055"/>
    </source>
</evidence>
<reference evidence="3" key="1">
    <citation type="submission" date="2018-05" db="EMBL/GenBank/DDBJ databases">
        <title>Draft genome of Mucuna pruriens seed.</title>
        <authorList>
            <person name="Nnadi N.E."/>
            <person name="Vos R."/>
            <person name="Hasami M.H."/>
            <person name="Devisetty U.K."/>
            <person name="Aguiy J.C."/>
        </authorList>
    </citation>
    <scope>NUCLEOTIDE SEQUENCE [LARGE SCALE GENOMIC DNA]</scope>
    <source>
        <strain evidence="3">JCA_2017</strain>
    </source>
</reference>
<dbReference type="InterPro" id="IPR050348">
    <property type="entry name" value="Protein-Tyr_Phosphatase"/>
</dbReference>
<comment type="caution">
    <text evidence="3">The sequence shown here is derived from an EMBL/GenBank/DDBJ whole genome shotgun (WGS) entry which is preliminary data.</text>
</comment>
<protein>
    <submittedName>
        <fullName evidence="3">Protein-tyrosine-phosphatase PTP1</fullName>
    </submittedName>
</protein>
<dbReference type="OrthoDB" id="10253954at2759"/>
<dbReference type="GO" id="GO:0004725">
    <property type="term" value="F:protein tyrosine phosphatase activity"/>
    <property type="evidence" value="ECO:0007669"/>
    <property type="project" value="InterPro"/>
</dbReference>
<dbReference type="PROSITE" id="PS50055">
    <property type="entry name" value="TYR_PHOSPHATASE_PTP"/>
    <property type="match status" value="1"/>
</dbReference>
<name>A0A371G8G5_MUCPR</name>
<dbReference type="PROSITE" id="PS50056">
    <property type="entry name" value="TYR_PHOSPHATASE_2"/>
    <property type="match status" value="1"/>
</dbReference>
<dbReference type="SUPFAM" id="SSF52799">
    <property type="entry name" value="(Phosphotyrosine protein) phosphatases II"/>
    <property type="match status" value="1"/>
</dbReference>
<dbReference type="InterPro" id="IPR000387">
    <property type="entry name" value="Tyr_Pase_dom"/>
</dbReference>
<accession>A0A371G8G5</accession>
<feature type="non-terminal residue" evidence="3">
    <location>
        <position position="1"/>
    </location>
</feature>
<dbReference type="PANTHER" id="PTHR19134">
    <property type="entry name" value="RECEPTOR-TYPE TYROSINE-PROTEIN PHOSPHATASE"/>
    <property type="match status" value="1"/>
</dbReference>
<dbReference type="Pfam" id="PF00102">
    <property type="entry name" value="Y_phosphatase"/>
    <property type="match status" value="2"/>
</dbReference>
<evidence type="ECO:0000313" key="3">
    <source>
        <dbReference type="EMBL" id="RDX86819.1"/>
    </source>
</evidence>
<dbReference type="EMBL" id="QJKJ01006410">
    <property type="protein sequence ID" value="RDX86819.1"/>
    <property type="molecule type" value="Genomic_DNA"/>
</dbReference>
<dbReference type="PANTHER" id="PTHR19134:SF449">
    <property type="entry name" value="TYROSINE-PROTEIN PHOSPHATASE 1"/>
    <property type="match status" value="1"/>
</dbReference>
<proteinExistence type="predicted"/>
<dbReference type="InterPro" id="IPR000242">
    <property type="entry name" value="PTP_cat"/>
</dbReference>
<dbReference type="SMART" id="SM00194">
    <property type="entry name" value="PTPc"/>
    <property type="match status" value="1"/>
</dbReference>
<evidence type="ECO:0000313" key="4">
    <source>
        <dbReference type="Proteomes" id="UP000257109"/>
    </source>
</evidence>
<organism evidence="3 4">
    <name type="scientific">Mucuna pruriens</name>
    <name type="common">Velvet bean</name>
    <name type="synonym">Dolichos pruriens</name>
    <dbReference type="NCBI Taxonomy" id="157652"/>
    <lineage>
        <taxon>Eukaryota</taxon>
        <taxon>Viridiplantae</taxon>
        <taxon>Streptophyta</taxon>
        <taxon>Embryophyta</taxon>
        <taxon>Tracheophyta</taxon>
        <taxon>Spermatophyta</taxon>
        <taxon>Magnoliopsida</taxon>
        <taxon>eudicotyledons</taxon>
        <taxon>Gunneridae</taxon>
        <taxon>Pentapetalae</taxon>
        <taxon>rosids</taxon>
        <taxon>fabids</taxon>
        <taxon>Fabales</taxon>
        <taxon>Fabaceae</taxon>
        <taxon>Papilionoideae</taxon>
        <taxon>50 kb inversion clade</taxon>
        <taxon>NPAAA clade</taxon>
        <taxon>indigoferoid/millettioid clade</taxon>
        <taxon>Phaseoleae</taxon>
        <taxon>Mucuna</taxon>
    </lineage>
</organism>